<dbReference type="KEGG" id="gem:GM21_1582"/>
<evidence type="ECO:0000256" key="1">
    <source>
        <dbReference type="SAM" id="Coils"/>
    </source>
</evidence>
<dbReference type="STRING" id="443144.GM21_1582"/>
<evidence type="ECO:0000313" key="5">
    <source>
        <dbReference type="EMBL" id="ACT17637.1"/>
    </source>
</evidence>
<feature type="region of interest" description="Disordered" evidence="2">
    <location>
        <begin position="43"/>
        <end position="94"/>
    </location>
</feature>
<organism evidence="5">
    <name type="scientific">Geobacter sp. (strain M21)</name>
    <dbReference type="NCBI Taxonomy" id="443144"/>
    <lineage>
        <taxon>Bacteria</taxon>
        <taxon>Pseudomonadati</taxon>
        <taxon>Thermodesulfobacteriota</taxon>
        <taxon>Desulfuromonadia</taxon>
        <taxon>Geobacterales</taxon>
        <taxon>Geobacteraceae</taxon>
        <taxon>Geobacter</taxon>
    </lineage>
</organism>
<feature type="chain" id="PRO_5002964751" description="DUF4124 domain-containing protein" evidence="3">
    <location>
        <begin position="19"/>
        <end position="171"/>
    </location>
</feature>
<evidence type="ECO:0000256" key="3">
    <source>
        <dbReference type="SAM" id="SignalP"/>
    </source>
</evidence>
<name>C6E5M8_GEOSM</name>
<proteinExistence type="predicted"/>
<feature type="domain" description="DUF4124" evidence="4">
    <location>
        <begin position="7"/>
        <end position="65"/>
    </location>
</feature>
<sequence>MKKLLLLLLLLYPLSASAETYQWTDERGTVNFAEDLGKVPKKYRKKAKRLGSEEPAAENSAPAAAPETAKPRGAEEKGEKSNEKNKTYGGKDELAWRREFQQANSRLQSAQTELDTLNARLADTSRMTRSEYLIIQNSIKHSKARVQELQKKLDQLDATADRYEVPADFRK</sequence>
<dbReference type="HOGENOM" id="CLU_123270_0_0_7"/>
<feature type="coiled-coil region" evidence="1">
    <location>
        <begin position="100"/>
        <end position="159"/>
    </location>
</feature>
<dbReference type="eggNOG" id="ENOG502ZHC8">
    <property type="taxonomic scope" value="Bacteria"/>
</dbReference>
<dbReference type="InterPro" id="IPR025392">
    <property type="entry name" value="DUF4124"/>
</dbReference>
<feature type="compositionally biased region" description="Low complexity" evidence="2">
    <location>
        <begin position="53"/>
        <end position="68"/>
    </location>
</feature>
<protein>
    <recommendedName>
        <fullName evidence="4">DUF4124 domain-containing protein</fullName>
    </recommendedName>
</protein>
<gene>
    <name evidence="5" type="ordered locus">GM21_1582</name>
</gene>
<reference evidence="5" key="1">
    <citation type="submission" date="2009-07" db="EMBL/GenBank/DDBJ databases">
        <title>Complete sequence of Geobacter sp. M21.</title>
        <authorList>
            <consortium name="US DOE Joint Genome Institute"/>
            <person name="Lucas S."/>
            <person name="Copeland A."/>
            <person name="Lapidus A."/>
            <person name="Glavina del Rio T."/>
            <person name="Dalin E."/>
            <person name="Tice H."/>
            <person name="Bruce D."/>
            <person name="Goodwin L."/>
            <person name="Pitluck S."/>
            <person name="Saunders E."/>
            <person name="Brettin T."/>
            <person name="Detter J.C."/>
            <person name="Han C."/>
            <person name="Larimer F."/>
            <person name="Land M."/>
            <person name="Hauser L."/>
            <person name="Kyrpides N."/>
            <person name="Ovchinnikova G."/>
            <person name="Lovley D."/>
        </authorList>
    </citation>
    <scope>NUCLEOTIDE SEQUENCE [LARGE SCALE GENOMIC DNA]</scope>
    <source>
        <strain evidence="5">M21</strain>
    </source>
</reference>
<evidence type="ECO:0000256" key="2">
    <source>
        <dbReference type="SAM" id="MobiDB-lite"/>
    </source>
</evidence>
<feature type="signal peptide" evidence="3">
    <location>
        <begin position="1"/>
        <end position="18"/>
    </location>
</feature>
<dbReference type="OrthoDB" id="5396039at2"/>
<dbReference type="EMBL" id="CP001661">
    <property type="protein sequence ID" value="ACT17637.1"/>
    <property type="molecule type" value="Genomic_DNA"/>
</dbReference>
<evidence type="ECO:0000259" key="4">
    <source>
        <dbReference type="Pfam" id="PF13511"/>
    </source>
</evidence>
<keyword evidence="3" id="KW-0732">Signal</keyword>
<feature type="compositionally biased region" description="Basic and acidic residues" evidence="2">
    <location>
        <begin position="69"/>
        <end position="94"/>
    </location>
</feature>
<dbReference type="Pfam" id="PF13511">
    <property type="entry name" value="DUF4124"/>
    <property type="match status" value="1"/>
</dbReference>
<keyword evidence="1" id="KW-0175">Coiled coil</keyword>
<accession>C6E5M8</accession>
<dbReference type="AlphaFoldDB" id="C6E5M8"/>